<dbReference type="GO" id="GO:0007005">
    <property type="term" value="P:mitochondrion organization"/>
    <property type="evidence" value="ECO:0007669"/>
    <property type="project" value="TreeGrafter"/>
</dbReference>
<dbReference type="GO" id="GO:0005739">
    <property type="term" value="C:mitochondrion"/>
    <property type="evidence" value="ECO:0007669"/>
    <property type="project" value="UniProtKB-SubCell"/>
</dbReference>
<dbReference type="SUPFAM" id="SSF117892">
    <property type="entry name" value="Band 7/SPFH domain"/>
    <property type="match status" value="1"/>
</dbReference>
<dbReference type="GO" id="GO:0016020">
    <property type="term" value="C:membrane"/>
    <property type="evidence" value="ECO:0007669"/>
    <property type="project" value="InterPro"/>
</dbReference>
<keyword evidence="3" id="KW-0496">Mitochondrion</keyword>
<proteinExistence type="inferred from homology"/>
<evidence type="ECO:0000256" key="3">
    <source>
        <dbReference type="ARBA" id="ARBA00023128"/>
    </source>
</evidence>
<dbReference type="Pfam" id="PF01145">
    <property type="entry name" value="Band_7"/>
    <property type="match status" value="1"/>
</dbReference>
<dbReference type="PANTHER" id="PTHR43327:SF10">
    <property type="entry name" value="STOMATIN-LIKE PROTEIN 2, MITOCHONDRIAL"/>
    <property type="match status" value="1"/>
</dbReference>
<organism evidence="6 7">
    <name type="scientific">Orchesella cincta</name>
    <name type="common">Springtail</name>
    <name type="synonym">Podura cincta</name>
    <dbReference type="NCBI Taxonomy" id="48709"/>
    <lineage>
        <taxon>Eukaryota</taxon>
        <taxon>Metazoa</taxon>
        <taxon>Ecdysozoa</taxon>
        <taxon>Arthropoda</taxon>
        <taxon>Hexapoda</taxon>
        <taxon>Collembola</taxon>
        <taxon>Entomobryomorpha</taxon>
        <taxon>Entomobryoidea</taxon>
        <taxon>Orchesellidae</taxon>
        <taxon>Orchesellinae</taxon>
        <taxon>Orchesella</taxon>
    </lineage>
</organism>
<dbReference type="InterPro" id="IPR050710">
    <property type="entry name" value="Band7/mec-2_domain"/>
</dbReference>
<dbReference type="Gene3D" id="3.30.479.30">
    <property type="entry name" value="Band 7 domain"/>
    <property type="match status" value="1"/>
</dbReference>
<protein>
    <submittedName>
        <fullName evidence="6">Stomatin-like protein 2, mitochondrial</fullName>
    </submittedName>
</protein>
<dbReference type="InterPro" id="IPR001107">
    <property type="entry name" value="Band_7"/>
</dbReference>
<dbReference type="PRINTS" id="PR00721">
    <property type="entry name" value="STOMATIN"/>
</dbReference>
<comment type="subcellular location">
    <subcellularLocation>
        <location evidence="1">Mitochondrion</location>
    </subcellularLocation>
</comment>
<gene>
    <name evidence="6" type="ORF">Ocin01_11225</name>
</gene>
<comment type="caution">
    <text evidence="6">The sequence shown here is derived from an EMBL/GenBank/DDBJ whole genome shotgun (WGS) entry which is preliminary data.</text>
</comment>
<feature type="compositionally biased region" description="Polar residues" evidence="4">
    <location>
        <begin position="363"/>
        <end position="380"/>
    </location>
</feature>
<dbReference type="OrthoDB" id="2067at2759"/>
<dbReference type="SMART" id="SM00244">
    <property type="entry name" value="PHB"/>
    <property type="match status" value="1"/>
</dbReference>
<dbReference type="InterPro" id="IPR036013">
    <property type="entry name" value="Band_7/SPFH_dom_sf"/>
</dbReference>
<evidence type="ECO:0000256" key="1">
    <source>
        <dbReference type="ARBA" id="ARBA00004173"/>
    </source>
</evidence>
<evidence type="ECO:0000259" key="5">
    <source>
        <dbReference type="SMART" id="SM00244"/>
    </source>
</evidence>
<dbReference type="InterPro" id="IPR032435">
    <property type="entry name" value="STML2-like_C"/>
</dbReference>
<dbReference type="EMBL" id="LJIJ01000669">
    <property type="protein sequence ID" value="ODM95455.1"/>
    <property type="molecule type" value="Genomic_DNA"/>
</dbReference>
<evidence type="ECO:0000256" key="4">
    <source>
        <dbReference type="SAM" id="MobiDB-lite"/>
    </source>
</evidence>
<dbReference type="OMA" id="YLQMLPK"/>
<feature type="region of interest" description="Disordered" evidence="4">
    <location>
        <begin position="357"/>
        <end position="380"/>
    </location>
</feature>
<evidence type="ECO:0000313" key="7">
    <source>
        <dbReference type="Proteomes" id="UP000094527"/>
    </source>
</evidence>
<name>A0A1D2MRV6_ORCCI</name>
<dbReference type="CDD" id="cd08829">
    <property type="entry name" value="SPFH_paraslipin"/>
    <property type="match status" value="1"/>
</dbReference>
<evidence type="ECO:0000313" key="6">
    <source>
        <dbReference type="EMBL" id="ODM95455.1"/>
    </source>
</evidence>
<dbReference type="STRING" id="48709.A0A1D2MRV6"/>
<reference evidence="6 7" key="1">
    <citation type="journal article" date="2016" name="Genome Biol. Evol.">
        <title>Gene Family Evolution Reflects Adaptation to Soil Environmental Stressors in the Genome of the Collembolan Orchesella cincta.</title>
        <authorList>
            <person name="Faddeeva-Vakhrusheva A."/>
            <person name="Derks M.F."/>
            <person name="Anvar S.Y."/>
            <person name="Agamennone V."/>
            <person name="Suring W."/>
            <person name="Smit S."/>
            <person name="van Straalen N.M."/>
            <person name="Roelofs D."/>
        </authorList>
    </citation>
    <scope>NUCLEOTIDE SEQUENCE [LARGE SCALE GENOMIC DNA]</scope>
    <source>
        <tissue evidence="6">Mixed pool</tissue>
    </source>
</reference>
<accession>A0A1D2MRV6</accession>
<dbReference type="Proteomes" id="UP000094527">
    <property type="component" value="Unassembled WGS sequence"/>
</dbReference>
<evidence type="ECO:0000256" key="2">
    <source>
        <dbReference type="ARBA" id="ARBA00008164"/>
    </source>
</evidence>
<dbReference type="InterPro" id="IPR001972">
    <property type="entry name" value="Stomatin_HflK_fam"/>
</dbReference>
<feature type="domain" description="Band 7" evidence="5">
    <location>
        <begin position="53"/>
        <end position="211"/>
    </location>
</feature>
<sequence length="380" mass="42364">MHRSLKLRSLLSTNWQVLSHPDKNLRCLTKSPVFSKNFSTNQTLYKQSTPLNTIVLFVPQQEAWVVERMGRFHRILEPGLNFLIPIVDRIKYVNSLKEIAIDIPKQSAITKDNVALTIDGVLYLRIKDPYNASYGVEDPEFAITQLAQTNMRSEIGKMSLDTIFREREALNTGIVESINKAADAWGIACLRYEIRDIKLPTRVQEAMQLQVEAERRKRAQILESEGIRESNINVAEGQKRAQILASEAEMQQKINFAKGESDGVILKAKARAESIERIGKSLAKHSGQDAGSLIVAEQYVTAFQHLAKKSNTLLLPSDVGNVSGMVSQAMTIYKQLQKPPSNTAADDGLEEYFSDDEDVKTARSANKQNGSSSVKNNASG</sequence>
<keyword evidence="7" id="KW-1185">Reference proteome</keyword>
<dbReference type="Pfam" id="PF16200">
    <property type="entry name" value="Band_7_C"/>
    <property type="match status" value="1"/>
</dbReference>
<comment type="similarity">
    <text evidence="2">Belongs to the band 7/mec-2 family.</text>
</comment>
<dbReference type="FunFam" id="3.30.479.30:FF:000008">
    <property type="entry name" value="Stomatin-like protein 2, mitochondrial"/>
    <property type="match status" value="1"/>
</dbReference>
<dbReference type="PANTHER" id="PTHR43327">
    <property type="entry name" value="STOMATIN-LIKE PROTEIN 2, MITOCHONDRIAL"/>
    <property type="match status" value="1"/>
</dbReference>
<dbReference type="AlphaFoldDB" id="A0A1D2MRV6"/>